<feature type="transmembrane region" description="Helical" evidence="1">
    <location>
        <begin position="97"/>
        <end position="130"/>
    </location>
</feature>
<keyword evidence="1" id="KW-0812">Transmembrane</keyword>
<dbReference type="RefSeq" id="WP_249314943.1">
    <property type="nucleotide sequence ID" value="NZ_JACRSR010000001.1"/>
</dbReference>
<sequence>MLNSILNNTAATSVTLPSLLLCILASLVLGVGIALIYMYKNVYSKNFVITLALLPAMVQIVIMLVNGNLGTGIAVMGAFSLVRFRSVPGSAREIGSIFFAMAVGLATGMGYLGIAFLFLVIVGLMTVLLVSIRFGEPRRREKELKITIPENLDYTGIFDDLFEKYTKSAELIRVRTTSMGSLYELSYHITLRKEGIEKEFIDEIRCRNGNLNIACGRAPVNRDEL</sequence>
<dbReference type="InterPro" id="IPR032531">
    <property type="entry name" value="DUF4956"/>
</dbReference>
<keyword evidence="1" id="KW-1133">Transmembrane helix</keyword>
<proteinExistence type="predicted"/>
<evidence type="ECO:0000256" key="1">
    <source>
        <dbReference type="SAM" id="Phobius"/>
    </source>
</evidence>
<feature type="transmembrane region" description="Helical" evidence="1">
    <location>
        <begin position="51"/>
        <end position="77"/>
    </location>
</feature>
<dbReference type="AlphaFoldDB" id="A0A926D443"/>
<name>A0A926D443_9FIRM</name>
<dbReference type="Pfam" id="PF16316">
    <property type="entry name" value="DUF4956"/>
    <property type="match status" value="1"/>
</dbReference>
<reference evidence="2" key="1">
    <citation type="submission" date="2020-08" db="EMBL/GenBank/DDBJ databases">
        <title>Genome public.</title>
        <authorList>
            <person name="Liu C."/>
            <person name="Sun Q."/>
        </authorList>
    </citation>
    <scope>NUCLEOTIDE SEQUENCE</scope>
    <source>
        <strain evidence="2">NSJ-53</strain>
    </source>
</reference>
<gene>
    <name evidence="2" type="ORF">H8696_03420</name>
</gene>
<accession>A0A926D443</accession>
<organism evidence="2 3">
    <name type="scientific">Gehongia tenuis</name>
    <dbReference type="NCBI Taxonomy" id="2763655"/>
    <lineage>
        <taxon>Bacteria</taxon>
        <taxon>Bacillati</taxon>
        <taxon>Bacillota</taxon>
        <taxon>Clostridia</taxon>
        <taxon>Christensenellales</taxon>
        <taxon>Christensenellaceae</taxon>
        <taxon>Gehongia</taxon>
    </lineage>
</organism>
<protein>
    <submittedName>
        <fullName evidence="2">DUF4956 domain-containing protein</fullName>
    </submittedName>
</protein>
<feature type="transmembrane region" description="Helical" evidence="1">
    <location>
        <begin position="16"/>
        <end position="39"/>
    </location>
</feature>
<keyword evidence="1" id="KW-0472">Membrane</keyword>
<keyword evidence="3" id="KW-1185">Reference proteome</keyword>
<evidence type="ECO:0000313" key="2">
    <source>
        <dbReference type="EMBL" id="MBC8530891.1"/>
    </source>
</evidence>
<evidence type="ECO:0000313" key="3">
    <source>
        <dbReference type="Proteomes" id="UP000623172"/>
    </source>
</evidence>
<dbReference type="Proteomes" id="UP000623172">
    <property type="component" value="Unassembled WGS sequence"/>
</dbReference>
<comment type="caution">
    <text evidence="2">The sequence shown here is derived from an EMBL/GenBank/DDBJ whole genome shotgun (WGS) entry which is preliminary data.</text>
</comment>
<dbReference type="EMBL" id="JACRSR010000001">
    <property type="protein sequence ID" value="MBC8530891.1"/>
    <property type="molecule type" value="Genomic_DNA"/>
</dbReference>